<reference evidence="4 5" key="2">
    <citation type="submission" date="2024-05" db="EMBL/GenBank/DDBJ databases">
        <authorList>
            <person name="Chen Y."/>
            <person name="Shah S."/>
            <person name="Dougan E. K."/>
            <person name="Thang M."/>
            <person name="Chan C."/>
        </authorList>
    </citation>
    <scope>NUCLEOTIDE SEQUENCE [LARGE SCALE GENOMIC DNA]</scope>
</reference>
<dbReference type="Proteomes" id="UP001152797">
    <property type="component" value="Unassembled WGS sequence"/>
</dbReference>
<dbReference type="Pfam" id="PF13202">
    <property type="entry name" value="EF-hand_5"/>
    <property type="match status" value="2"/>
</dbReference>
<name>A0A9P1M525_9DINO</name>
<feature type="non-terminal residue" evidence="3">
    <location>
        <position position="1"/>
    </location>
</feature>
<dbReference type="InterPro" id="IPR002048">
    <property type="entry name" value="EF_hand_dom"/>
</dbReference>
<dbReference type="PROSITE" id="PS00018">
    <property type="entry name" value="EF_HAND_1"/>
    <property type="match status" value="1"/>
</dbReference>
<dbReference type="SUPFAM" id="SSF47473">
    <property type="entry name" value="EF-hand"/>
    <property type="match status" value="1"/>
</dbReference>
<dbReference type="EMBL" id="CAMXCT030006762">
    <property type="protein sequence ID" value="CAL4806956.1"/>
    <property type="molecule type" value="Genomic_DNA"/>
</dbReference>
<keyword evidence="5" id="KW-1185">Reference proteome</keyword>
<keyword evidence="1" id="KW-0106">Calcium</keyword>
<dbReference type="EMBL" id="CAMXCT010006762">
    <property type="protein sequence ID" value="CAI4019644.1"/>
    <property type="molecule type" value="Genomic_DNA"/>
</dbReference>
<dbReference type="OrthoDB" id="74314at2759"/>
<dbReference type="GO" id="GO:0005509">
    <property type="term" value="F:calcium ion binding"/>
    <property type="evidence" value="ECO:0007669"/>
    <property type="project" value="InterPro"/>
</dbReference>
<dbReference type="AlphaFoldDB" id="A0A9P1M525"/>
<evidence type="ECO:0000259" key="2">
    <source>
        <dbReference type="PROSITE" id="PS50222"/>
    </source>
</evidence>
<dbReference type="InterPro" id="IPR011992">
    <property type="entry name" value="EF-hand-dom_pair"/>
</dbReference>
<dbReference type="PROSITE" id="PS50222">
    <property type="entry name" value="EF_HAND_2"/>
    <property type="match status" value="1"/>
</dbReference>
<evidence type="ECO:0000313" key="5">
    <source>
        <dbReference type="Proteomes" id="UP001152797"/>
    </source>
</evidence>
<sequence length="339" mass="36343">MAASFEQMDANQDGVISREEFMFGMVDRNHDGQISREEFMAAMPGGSVTYGTAPATMTTAPVYSAPTTFAAPMMYGAPPGAVPVYGAPGVVPGATYAAPQPVPTMMAPTYAAPVPTGTQPVGTAPAEPVGTGGDPVNTSTTAVETAVSTQTFPPARRSTALQTIMGSVTQVNVPVESVADPSKATMSHWAAQFQAVSVEGEPQYLAGVGSEVQGAPQVMMQRQEQVVAGQVKQKITEIPTIQEIVEEQEVPEVQYINKIVEVPEIIQQQIEQVVEQVVHVPQIVEQKRVQHRHVEQFVDVPVAEQAAPQEQVVEIPVPMQEEEIVHVPKIITQTRQVQQ</sequence>
<evidence type="ECO:0000256" key="1">
    <source>
        <dbReference type="ARBA" id="ARBA00022837"/>
    </source>
</evidence>
<evidence type="ECO:0000313" key="4">
    <source>
        <dbReference type="EMBL" id="CAL4806956.1"/>
    </source>
</evidence>
<accession>A0A9P1M525</accession>
<gene>
    <name evidence="3" type="ORF">C1SCF055_LOCUS44133</name>
</gene>
<dbReference type="CDD" id="cd00051">
    <property type="entry name" value="EFh"/>
    <property type="match status" value="1"/>
</dbReference>
<comment type="caution">
    <text evidence="3">The sequence shown here is derived from an EMBL/GenBank/DDBJ whole genome shotgun (WGS) entry which is preliminary data.</text>
</comment>
<organism evidence="3">
    <name type="scientific">Cladocopium goreaui</name>
    <dbReference type="NCBI Taxonomy" id="2562237"/>
    <lineage>
        <taxon>Eukaryota</taxon>
        <taxon>Sar</taxon>
        <taxon>Alveolata</taxon>
        <taxon>Dinophyceae</taxon>
        <taxon>Suessiales</taxon>
        <taxon>Symbiodiniaceae</taxon>
        <taxon>Cladocopium</taxon>
    </lineage>
</organism>
<evidence type="ECO:0000313" key="3">
    <source>
        <dbReference type="EMBL" id="CAI4019644.1"/>
    </source>
</evidence>
<reference evidence="3" key="1">
    <citation type="submission" date="2022-10" db="EMBL/GenBank/DDBJ databases">
        <authorList>
            <person name="Chen Y."/>
            <person name="Dougan E. K."/>
            <person name="Chan C."/>
            <person name="Rhodes N."/>
            <person name="Thang M."/>
        </authorList>
    </citation>
    <scope>NUCLEOTIDE SEQUENCE</scope>
</reference>
<feature type="domain" description="EF-hand" evidence="2">
    <location>
        <begin position="1"/>
        <end position="31"/>
    </location>
</feature>
<dbReference type="InterPro" id="IPR018247">
    <property type="entry name" value="EF_Hand_1_Ca_BS"/>
</dbReference>
<dbReference type="Gene3D" id="1.10.238.10">
    <property type="entry name" value="EF-hand"/>
    <property type="match status" value="1"/>
</dbReference>
<proteinExistence type="predicted"/>
<dbReference type="EMBL" id="CAMXCT020006762">
    <property type="protein sequence ID" value="CAL1173019.1"/>
    <property type="molecule type" value="Genomic_DNA"/>
</dbReference>
<protein>
    <recommendedName>
        <fullName evidence="2">EF-hand domain-containing protein</fullName>
    </recommendedName>
</protein>